<dbReference type="GO" id="GO:0003925">
    <property type="term" value="F:G protein activity"/>
    <property type="evidence" value="ECO:0007669"/>
    <property type="project" value="UniProtKB-EC"/>
</dbReference>
<evidence type="ECO:0000256" key="4">
    <source>
        <dbReference type="ARBA" id="ARBA00022481"/>
    </source>
</evidence>
<dbReference type="SMART" id="SM00173">
    <property type="entry name" value="RAS"/>
    <property type="match status" value="1"/>
</dbReference>
<dbReference type="SMART" id="SM00176">
    <property type="entry name" value="RAN"/>
    <property type="match status" value="1"/>
</dbReference>
<dbReference type="GeneTree" id="ENSGT00940000159943"/>
<dbReference type="GO" id="GO:0048471">
    <property type="term" value="C:perinuclear region of cytoplasm"/>
    <property type="evidence" value="ECO:0007669"/>
    <property type="project" value="Ensembl"/>
</dbReference>
<evidence type="ECO:0000256" key="7">
    <source>
        <dbReference type="ARBA" id="ARBA00022927"/>
    </source>
</evidence>
<evidence type="ECO:0000256" key="12">
    <source>
        <dbReference type="RuleBase" id="RU367096"/>
    </source>
</evidence>
<comment type="similarity">
    <text evidence="2 12">Belongs to the small GTPase superfamily. Rab family.</text>
</comment>
<keyword evidence="8 12" id="KW-0342">GTP-binding</keyword>
<proteinExistence type="inferred from homology"/>
<keyword evidence="5 12" id="KW-0547">Nucleotide-binding</keyword>
<dbReference type="GO" id="GO:0097494">
    <property type="term" value="P:regulation of vesicle size"/>
    <property type="evidence" value="ECO:0007669"/>
    <property type="project" value="Ensembl"/>
</dbReference>
<dbReference type="GO" id="GO:0019882">
    <property type="term" value="P:antigen processing and presentation"/>
    <property type="evidence" value="ECO:0007669"/>
    <property type="project" value="Ensembl"/>
</dbReference>
<dbReference type="FunFam" id="3.40.50.300:FF:000206">
    <property type="entry name" value="Ras-related protein Rab-3C"/>
    <property type="match status" value="1"/>
</dbReference>
<dbReference type="GO" id="GO:0030141">
    <property type="term" value="C:secretory granule"/>
    <property type="evidence" value="ECO:0007669"/>
    <property type="project" value="Ensembl"/>
</dbReference>
<accession>A0A9L0JDK6</accession>
<keyword evidence="12" id="KW-0472">Membrane</keyword>
<dbReference type="GO" id="GO:0017157">
    <property type="term" value="P:regulation of exocytosis"/>
    <property type="evidence" value="ECO:0007669"/>
    <property type="project" value="Ensembl"/>
</dbReference>
<dbReference type="GO" id="GO:0019003">
    <property type="term" value="F:GDP binding"/>
    <property type="evidence" value="ECO:0007669"/>
    <property type="project" value="Ensembl"/>
</dbReference>
<dbReference type="GO" id="GO:0005525">
    <property type="term" value="F:GTP binding"/>
    <property type="evidence" value="ECO:0007669"/>
    <property type="project" value="UniProtKB-UniRule"/>
</dbReference>
<dbReference type="GO" id="GO:0030742">
    <property type="term" value="F:GTP-dependent protein binding"/>
    <property type="evidence" value="ECO:0007669"/>
    <property type="project" value="Ensembl"/>
</dbReference>
<dbReference type="Pfam" id="PF00071">
    <property type="entry name" value="Ras"/>
    <property type="match status" value="1"/>
</dbReference>
<dbReference type="SMART" id="SM00175">
    <property type="entry name" value="RAB"/>
    <property type="match status" value="1"/>
</dbReference>
<dbReference type="InterPro" id="IPR001806">
    <property type="entry name" value="Small_GTPase"/>
</dbReference>
<reference evidence="13 14" key="1">
    <citation type="journal article" date="2020" name="Nat. Commun.">
        <title>Donkey genomes provide new insights into domestication and selection for coat color.</title>
        <authorList>
            <person name="Wang"/>
            <person name="C."/>
            <person name="Li"/>
            <person name="H."/>
            <person name="Guo"/>
            <person name="Y."/>
            <person name="Huang"/>
            <person name="J."/>
            <person name="Sun"/>
            <person name="Y."/>
            <person name="Min"/>
            <person name="J."/>
            <person name="Wang"/>
            <person name="J."/>
            <person name="Fang"/>
            <person name="X."/>
            <person name="Zhao"/>
            <person name="Z."/>
            <person name="Wang"/>
            <person name="S."/>
            <person name="Zhang"/>
            <person name="Y."/>
            <person name="Liu"/>
            <person name="Q."/>
            <person name="Jiang"/>
            <person name="Q."/>
            <person name="Wang"/>
            <person name="X."/>
            <person name="Guo"/>
            <person name="Y."/>
            <person name="Yang"/>
            <person name="C."/>
            <person name="Wang"/>
            <person name="Y."/>
            <person name="Tian"/>
            <person name="F."/>
            <person name="Zhuang"/>
            <person name="G."/>
            <person name="Fan"/>
            <person name="Y."/>
            <person name="Gao"/>
            <person name="Q."/>
            <person name="Li"/>
            <person name="Y."/>
            <person name="Ju"/>
            <person name="Z."/>
            <person name="Li"/>
            <person name="J."/>
            <person name="Li"/>
            <person name="R."/>
            <person name="Hou"/>
            <person name="M."/>
            <person name="Yang"/>
            <person name="G."/>
            <person name="Liu"/>
            <person name="G."/>
            <person name="Liu"/>
            <person name="W."/>
            <person name="Guo"/>
            <person name="J."/>
            <person name="Pan"/>
            <person name="S."/>
            <person name="Fan"/>
            <person name="G."/>
            <person name="Zhang"/>
            <person name="W."/>
            <person name="Zhang"/>
            <person name="R."/>
            <person name="Yu"/>
            <person name="J."/>
            <person name="Zhang"/>
            <person name="X."/>
            <person name="Yin"/>
            <person name="Q."/>
            <person name="Ji"/>
            <person name="C."/>
            <person name="Jin"/>
            <person name="Y."/>
            <person name="Yue"/>
            <person name="G."/>
            <person name="Liu"/>
            <person name="M."/>
            <person name="Xu"/>
            <person name="J."/>
            <person name="Liu"/>
            <person name="S."/>
            <person name="Jordana"/>
            <person name="J."/>
            <person name="Noce"/>
            <person name="A."/>
            <person name="Amills"/>
            <person name="M."/>
            <person name="Wu"/>
            <person name="D.D."/>
            <person name="Li"/>
            <person name="S."/>
            <person name="Zhou"/>
            <person name="X. and Zhong"/>
            <person name="J."/>
        </authorList>
    </citation>
    <scope>NUCLEOTIDE SEQUENCE [LARGE SCALE GENOMIC DNA]</scope>
</reference>
<dbReference type="InterPro" id="IPR037872">
    <property type="entry name" value="Rab3"/>
</dbReference>
<reference evidence="13" key="2">
    <citation type="submission" date="2025-08" db="UniProtKB">
        <authorList>
            <consortium name="Ensembl"/>
        </authorList>
    </citation>
    <scope>IDENTIFICATION</scope>
</reference>
<evidence type="ECO:0000256" key="10">
    <source>
        <dbReference type="ARBA" id="ARBA00023289"/>
    </source>
</evidence>
<organism evidence="13 14">
    <name type="scientific">Equus asinus</name>
    <name type="common">Donkey</name>
    <name type="synonym">Equus africanus asinus</name>
    <dbReference type="NCBI Taxonomy" id="9793"/>
    <lineage>
        <taxon>Eukaryota</taxon>
        <taxon>Metazoa</taxon>
        <taxon>Chordata</taxon>
        <taxon>Craniata</taxon>
        <taxon>Vertebrata</taxon>
        <taxon>Euteleostomi</taxon>
        <taxon>Mammalia</taxon>
        <taxon>Eutheria</taxon>
        <taxon>Laurasiatheria</taxon>
        <taxon>Perissodactyla</taxon>
        <taxon>Equidae</taxon>
        <taxon>Equus</taxon>
    </lineage>
</organism>
<evidence type="ECO:0000256" key="9">
    <source>
        <dbReference type="ARBA" id="ARBA00023288"/>
    </source>
</evidence>
<keyword evidence="3 12" id="KW-0813">Transport</keyword>
<keyword evidence="12" id="KW-1003">Cell membrane</keyword>
<evidence type="ECO:0000256" key="3">
    <source>
        <dbReference type="ARBA" id="ARBA00022448"/>
    </source>
</evidence>
<dbReference type="Gene3D" id="3.40.50.300">
    <property type="entry name" value="P-loop containing nucleotide triphosphate hydrolases"/>
    <property type="match status" value="1"/>
</dbReference>
<name>A0A9L0JDK6_EQUAS</name>
<comment type="catalytic activity">
    <reaction evidence="11">
        <text>GTP + H2O = GDP + phosphate + H(+)</text>
        <dbReference type="Rhea" id="RHEA:19669"/>
        <dbReference type="ChEBI" id="CHEBI:15377"/>
        <dbReference type="ChEBI" id="CHEBI:15378"/>
        <dbReference type="ChEBI" id="CHEBI:37565"/>
        <dbReference type="ChEBI" id="CHEBI:43474"/>
        <dbReference type="ChEBI" id="CHEBI:58189"/>
        <dbReference type="EC" id="3.6.5.2"/>
    </reaction>
    <physiologicalReaction direction="left-to-right" evidence="11">
        <dbReference type="Rhea" id="RHEA:19670"/>
    </physiologicalReaction>
</comment>
<dbReference type="SMART" id="SM00174">
    <property type="entry name" value="RHO"/>
    <property type="match status" value="1"/>
</dbReference>
<dbReference type="InterPro" id="IPR050305">
    <property type="entry name" value="Small_GTPase_Rab"/>
</dbReference>
<evidence type="ECO:0000256" key="5">
    <source>
        <dbReference type="ARBA" id="ARBA00022741"/>
    </source>
</evidence>
<evidence type="ECO:0000313" key="13">
    <source>
        <dbReference type="Ensembl" id="ENSEASP00005048087.1"/>
    </source>
</evidence>
<dbReference type="PROSITE" id="PS51420">
    <property type="entry name" value="RHO"/>
    <property type="match status" value="1"/>
</dbReference>
<evidence type="ECO:0000256" key="11">
    <source>
        <dbReference type="ARBA" id="ARBA00047660"/>
    </source>
</evidence>
<dbReference type="PROSITE" id="PS51421">
    <property type="entry name" value="RAS"/>
    <property type="match status" value="1"/>
</dbReference>
<dbReference type="PANTHER" id="PTHR47980">
    <property type="entry name" value="LD44762P"/>
    <property type="match status" value="1"/>
</dbReference>
<dbReference type="InterPro" id="IPR027417">
    <property type="entry name" value="P-loop_NTPase"/>
</dbReference>
<keyword evidence="4 12" id="KW-0488">Methylation</keyword>
<evidence type="ECO:0000256" key="8">
    <source>
        <dbReference type="ARBA" id="ARBA00023134"/>
    </source>
</evidence>
<evidence type="ECO:0000256" key="6">
    <source>
        <dbReference type="ARBA" id="ARBA00022801"/>
    </source>
</evidence>
<evidence type="ECO:0000313" key="14">
    <source>
        <dbReference type="Proteomes" id="UP000694387"/>
    </source>
</evidence>
<dbReference type="GO" id="GO:0098693">
    <property type="term" value="P:regulation of synaptic vesicle cycle"/>
    <property type="evidence" value="ECO:0007669"/>
    <property type="project" value="Ensembl"/>
</dbReference>
<dbReference type="AlphaFoldDB" id="A0A9L0JDK6"/>
<keyword evidence="14" id="KW-1185">Reference proteome</keyword>
<dbReference type="GO" id="GO:0030672">
    <property type="term" value="C:synaptic vesicle membrane"/>
    <property type="evidence" value="ECO:0007669"/>
    <property type="project" value="Ensembl"/>
</dbReference>
<keyword evidence="6" id="KW-0378">Hydrolase</keyword>
<dbReference type="GO" id="GO:0006886">
    <property type="term" value="P:intracellular protein transport"/>
    <property type="evidence" value="ECO:0007669"/>
    <property type="project" value="UniProtKB-UniRule"/>
</dbReference>
<dbReference type="InterPro" id="IPR005225">
    <property type="entry name" value="Small_GTP-bd"/>
</dbReference>
<comment type="subcellular location">
    <subcellularLocation>
        <location evidence="1 12">Cell membrane</location>
        <topology evidence="1 12">Lipid-anchor</topology>
        <orientation evidence="1 12">Cytoplasmic side</orientation>
    </subcellularLocation>
</comment>
<dbReference type="GO" id="GO:0098691">
    <property type="term" value="C:dopaminergic synapse"/>
    <property type="evidence" value="ECO:0007669"/>
    <property type="project" value="Ensembl"/>
</dbReference>
<sequence>MGARSGVRGHPGAGCVLALQKVEEGAQALDLVTLPPGIIDKKRIVERKIHPQAALFWSPSMASVTDGKAGVKDASDQNFDYMFKLLIIGNSSVGKTSFLFRYADDTFTPAFVSTVGIDFKVKTVYRHEKRVKLQIWDTAGQERYRTITTAYYRGAMGFILMYDITNEESFNAVQDWATQIKTYSWDNAQVILVGNKCDMEEERVVPTEKGRLLAEQLGFDFFEASAKENISVRQAFERLVDAICDKMSDSLDTDPSILGSSKNTRLSDTSPLLQQNCSC</sequence>
<evidence type="ECO:0000256" key="2">
    <source>
        <dbReference type="ARBA" id="ARBA00006270"/>
    </source>
</evidence>
<keyword evidence="10 12" id="KW-0636">Prenylation</keyword>
<dbReference type="Ensembl" id="ENSEAST00005069200.1">
    <property type="protein sequence ID" value="ENSEASP00005048087.1"/>
    <property type="gene ID" value="ENSEASG00005027002.1"/>
</dbReference>
<dbReference type="Proteomes" id="UP000694387">
    <property type="component" value="Chromosome 5"/>
</dbReference>
<dbReference type="PRINTS" id="PR00449">
    <property type="entry name" value="RASTRNSFRMNG"/>
</dbReference>
<comment type="function">
    <text evidence="12">The small GTPases Rab are key regulators of intracellular membrane trafficking, from the formation of transport vesicles to their fusion with membranes. Rabs cycle between an inactive GDP-bound form and an active GTP-bound form that is able to recruit to membranes different sets of downstream effectors directly responsible for vesicle formation, movement, tethering and fusion.</text>
</comment>
<keyword evidence="7 12" id="KW-0653">Protein transport</keyword>
<dbReference type="GO" id="GO:0031489">
    <property type="term" value="F:myosin V binding"/>
    <property type="evidence" value="ECO:0007669"/>
    <property type="project" value="Ensembl"/>
</dbReference>
<dbReference type="GO" id="GO:0051586">
    <property type="term" value="P:positive regulation of dopamine uptake involved in synaptic transmission"/>
    <property type="evidence" value="ECO:0007669"/>
    <property type="project" value="Ensembl"/>
</dbReference>
<dbReference type="SUPFAM" id="SSF52540">
    <property type="entry name" value="P-loop containing nucleoside triphosphate hydrolases"/>
    <property type="match status" value="1"/>
</dbReference>
<evidence type="ECO:0000256" key="1">
    <source>
        <dbReference type="ARBA" id="ARBA00004342"/>
    </source>
</evidence>
<reference evidence="13" key="3">
    <citation type="submission" date="2025-09" db="UniProtKB">
        <authorList>
            <consortium name="Ensembl"/>
        </authorList>
    </citation>
    <scope>IDENTIFICATION</scope>
</reference>
<dbReference type="NCBIfam" id="TIGR00231">
    <property type="entry name" value="small_GTP"/>
    <property type="match status" value="1"/>
</dbReference>
<gene>
    <name evidence="13" type="primary">RAB3B</name>
</gene>
<dbReference type="CDD" id="cd01865">
    <property type="entry name" value="Rab3"/>
    <property type="match status" value="1"/>
</dbReference>
<dbReference type="GO" id="GO:0005886">
    <property type="term" value="C:plasma membrane"/>
    <property type="evidence" value="ECO:0007669"/>
    <property type="project" value="UniProtKB-SubCell"/>
</dbReference>
<keyword evidence="9 12" id="KW-0449">Lipoprotein</keyword>
<dbReference type="PROSITE" id="PS51419">
    <property type="entry name" value="RAB"/>
    <property type="match status" value="1"/>
</dbReference>
<protein>
    <recommendedName>
        <fullName evidence="12">Ras-related protein Rab-3</fullName>
    </recommendedName>
</protein>